<dbReference type="NCBIfam" id="TIGR00367">
    <property type="entry name" value="calcium/sodium antiporter"/>
    <property type="match status" value="1"/>
</dbReference>
<dbReference type="InterPro" id="IPR004481">
    <property type="entry name" value="K/Na/Ca-exchanger"/>
</dbReference>
<keyword evidence="3 5" id="KW-1133">Transmembrane helix</keyword>
<proteinExistence type="predicted"/>
<evidence type="ECO:0000256" key="5">
    <source>
        <dbReference type="SAM" id="Phobius"/>
    </source>
</evidence>
<comment type="subcellular location">
    <subcellularLocation>
        <location evidence="1">Membrane</location>
        <topology evidence="1">Multi-pass membrane protein</topology>
    </subcellularLocation>
</comment>
<dbReference type="GO" id="GO:0006874">
    <property type="term" value="P:intracellular calcium ion homeostasis"/>
    <property type="evidence" value="ECO:0007669"/>
    <property type="project" value="TreeGrafter"/>
</dbReference>
<dbReference type="GO" id="GO:0008273">
    <property type="term" value="F:calcium, potassium:sodium antiporter activity"/>
    <property type="evidence" value="ECO:0007669"/>
    <property type="project" value="TreeGrafter"/>
</dbReference>
<keyword evidence="8" id="KW-1185">Reference proteome</keyword>
<evidence type="ECO:0000256" key="4">
    <source>
        <dbReference type="ARBA" id="ARBA00023136"/>
    </source>
</evidence>
<feature type="domain" description="Sodium/calcium exchanger membrane region" evidence="6">
    <location>
        <begin position="17"/>
        <end position="163"/>
    </location>
</feature>
<dbReference type="EMBL" id="SMAL01000002">
    <property type="protein sequence ID" value="TCT16082.1"/>
    <property type="molecule type" value="Genomic_DNA"/>
</dbReference>
<gene>
    <name evidence="7" type="ORF">EDC18_10298</name>
</gene>
<feature type="transmembrane region" description="Helical" evidence="5">
    <location>
        <begin position="82"/>
        <end position="107"/>
    </location>
</feature>
<evidence type="ECO:0000256" key="1">
    <source>
        <dbReference type="ARBA" id="ARBA00004141"/>
    </source>
</evidence>
<feature type="transmembrane region" description="Helical" evidence="5">
    <location>
        <begin position="303"/>
        <end position="322"/>
    </location>
</feature>
<feature type="transmembrane region" description="Helical" evidence="5">
    <location>
        <begin position="146"/>
        <end position="166"/>
    </location>
</feature>
<name>A0A4R3MNK1_9FIRM</name>
<feature type="transmembrane region" description="Helical" evidence="5">
    <location>
        <begin position="268"/>
        <end position="291"/>
    </location>
</feature>
<dbReference type="AlphaFoldDB" id="A0A4R3MNK1"/>
<comment type="caution">
    <text evidence="7">The sequence shown here is derived from an EMBL/GenBank/DDBJ whole genome shotgun (WGS) entry which is preliminary data.</text>
</comment>
<accession>A0A4R3MNK1</accession>
<feature type="transmembrane region" description="Helical" evidence="5">
    <location>
        <begin position="119"/>
        <end position="140"/>
    </location>
</feature>
<evidence type="ECO:0000313" key="8">
    <source>
        <dbReference type="Proteomes" id="UP000294902"/>
    </source>
</evidence>
<feature type="transmembrane region" description="Helical" evidence="5">
    <location>
        <begin position="334"/>
        <end position="350"/>
    </location>
</feature>
<dbReference type="RefSeq" id="WP_132250192.1">
    <property type="nucleotide sequence ID" value="NZ_SMAL01000002.1"/>
</dbReference>
<dbReference type="Gene3D" id="1.20.1420.30">
    <property type="entry name" value="NCX, central ion-binding region"/>
    <property type="match status" value="1"/>
</dbReference>
<keyword evidence="2 5" id="KW-0812">Transmembrane</keyword>
<dbReference type="Pfam" id="PF01699">
    <property type="entry name" value="Na_Ca_ex"/>
    <property type="match status" value="2"/>
</dbReference>
<organism evidence="7 8">
    <name type="scientific">Natranaerovirga pectinivora</name>
    <dbReference type="NCBI Taxonomy" id="682400"/>
    <lineage>
        <taxon>Bacteria</taxon>
        <taxon>Bacillati</taxon>
        <taxon>Bacillota</taxon>
        <taxon>Clostridia</taxon>
        <taxon>Lachnospirales</taxon>
        <taxon>Natranaerovirgaceae</taxon>
        <taxon>Natranaerovirga</taxon>
    </lineage>
</organism>
<protein>
    <submittedName>
        <fullName evidence="7">Cation:H+ antiporter</fullName>
    </submittedName>
</protein>
<dbReference type="InterPro" id="IPR044880">
    <property type="entry name" value="NCX_ion-bd_dom_sf"/>
</dbReference>
<dbReference type="GO" id="GO:0005886">
    <property type="term" value="C:plasma membrane"/>
    <property type="evidence" value="ECO:0007669"/>
    <property type="project" value="TreeGrafter"/>
</dbReference>
<reference evidence="7 8" key="1">
    <citation type="submission" date="2019-03" db="EMBL/GenBank/DDBJ databases">
        <title>Genomic Encyclopedia of Type Strains, Phase IV (KMG-IV): sequencing the most valuable type-strain genomes for metagenomic binning, comparative biology and taxonomic classification.</title>
        <authorList>
            <person name="Goeker M."/>
        </authorList>
    </citation>
    <scope>NUCLEOTIDE SEQUENCE [LARGE SCALE GENOMIC DNA]</scope>
    <source>
        <strain evidence="7 8">DSM 24629</strain>
    </source>
</reference>
<dbReference type="OrthoDB" id="9794225at2"/>
<dbReference type="Proteomes" id="UP000294902">
    <property type="component" value="Unassembled WGS sequence"/>
</dbReference>
<feature type="transmembrane region" description="Helical" evidence="5">
    <location>
        <begin position="235"/>
        <end position="256"/>
    </location>
</feature>
<dbReference type="InterPro" id="IPR004837">
    <property type="entry name" value="NaCa_Exmemb"/>
</dbReference>
<evidence type="ECO:0000259" key="6">
    <source>
        <dbReference type="Pfam" id="PF01699"/>
    </source>
</evidence>
<evidence type="ECO:0000256" key="2">
    <source>
        <dbReference type="ARBA" id="ARBA00022692"/>
    </source>
</evidence>
<feature type="domain" description="Sodium/calcium exchanger membrane region" evidence="6">
    <location>
        <begin position="207"/>
        <end position="348"/>
    </location>
</feature>
<feature type="transmembrane region" description="Helical" evidence="5">
    <location>
        <begin position="40"/>
        <end position="62"/>
    </location>
</feature>
<evidence type="ECO:0000256" key="3">
    <source>
        <dbReference type="ARBA" id="ARBA00022989"/>
    </source>
</evidence>
<dbReference type="GO" id="GO:0005262">
    <property type="term" value="F:calcium channel activity"/>
    <property type="evidence" value="ECO:0007669"/>
    <property type="project" value="TreeGrafter"/>
</dbReference>
<dbReference type="PANTHER" id="PTHR10846">
    <property type="entry name" value="SODIUM/POTASSIUM/CALCIUM EXCHANGER"/>
    <property type="match status" value="1"/>
</dbReference>
<feature type="transmembrane region" description="Helical" evidence="5">
    <location>
        <begin position="205"/>
        <end position="223"/>
    </location>
</feature>
<keyword evidence="4 5" id="KW-0472">Membrane</keyword>
<evidence type="ECO:0000313" key="7">
    <source>
        <dbReference type="EMBL" id="TCT16082.1"/>
    </source>
</evidence>
<dbReference type="PANTHER" id="PTHR10846:SF8">
    <property type="entry name" value="INNER MEMBRANE PROTEIN YRBG"/>
    <property type="match status" value="1"/>
</dbReference>
<feature type="transmembrane region" description="Helical" evidence="5">
    <location>
        <begin position="6"/>
        <end position="28"/>
    </location>
</feature>
<sequence>MDQIIFTYLSAVPTLVLVFIIAISLYLLSKGADLLVDQAVNLSLYWGIPKIIIGATIISLGTTLPEVTVSVLSAIKGNPDMALGNAIGSIITNTGLIIGLASFVGRLPVNRVLVRRQGNIQVLTGILLTVVSVLALFFSSGNIGQWIGWVFLILLIVYIHISIKWAKEPSKKDIAKFTQLASTMEESAVAEEVISVSKSFVGLKLLKLIGGMALVIGASQILIPAVEISAIRIGIPQSVIAATLIAFGTSLPEVVTGIKSVKKGHGEIAIGNIIGANILNILFVVGGAAAVTSGGLDVPFNFFRLQIPIMVFILVVFQILLLRKKEEIDKKKGSLLLVIYLAYIILNYIQI</sequence>